<evidence type="ECO:0000256" key="3">
    <source>
        <dbReference type="ARBA" id="ARBA00022691"/>
    </source>
</evidence>
<evidence type="ECO:0000256" key="4">
    <source>
        <dbReference type="SAM" id="MobiDB-lite"/>
    </source>
</evidence>
<evidence type="ECO:0000259" key="6">
    <source>
        <dbReference type="Pfam" id="PF22528"/>
    </source>
</evidence>
<evidence type="ECO:0000313" key="7">
    <source>
        <dbReference type="EMBL" id="CAK8985321.1"/>
    </source>
</evidence>
<dbReference type="EMBL" id="CAXAMN010000001">
    <property type="protein sequence ID" value="CAK8985321.1"/>
    <property type="molecule type" value="Genomic_DNA"/>
</dbReference>
<reference evidence="7 8" key="1">
    <citation type="submission" date="2024-02" db="EMBL/GenBank/DDBJ databases">
        <authorList>
            <person name="Chen Y."/>
            <person name="Shah S."/>
            <person name="Dougan E. K."/>
            <person name="Thang M."/>
            <person name="Chan C."/>
        </authorList>
    </citation>
    <scope>NUCLEOTIDE SEQUENCE [LARGE SCALE GENOMIC DNA]</scope>
</reference>
<protein>
    <recommendedName>
        <fullName evidence="9">Protein arginine N-methyltransferase</fullName>
    </recommendedName>
</protein>
<keyword evidence="8" id="KW-1185">Reference proteome</keyword>
<dbReference type="Gene3D" id="3.40.50.150">
    <property type="entry name" value="Vaccinia Virus protein VP39"/>
    <property type="match status" value="1"/>
</dbReference>
<evidence type="ECO:0000256" key="2">
    <source>
        <dbReference type="ARBA" id="ARBA00022679"/>
    </source>
</evidence>
<keyword evidence="3" id="KW-0949">S-adenosyl-L-methionine</keyword>
<dbReference type="Gene3D" id="2.70.160.11">
    <property type="entry name" value="Hnrnp arginine n-methyltransferase1"/>
    <property type="match status" value="1"/>
</dbReference>
<evidence type="ECO:0000313" key="8">
    <source>
        <dbReference type="Proteomes" id="UP001642484"/>
    </source>
</evidence>
<evidence type="ECO:0008006" key="9">
    <source>
        <dbReference type="Google" id="ProtNLM"/>
    </source>
</evidence>
<comment type="caution">
    <text evidence="7">The sequence shown here is derived from an EMBL/GenBank/DDBJ whole genome shotgun (WGS) entry which is preliminary data.</text>
</comment>
<dbReference type="InterPro" id="IPR029063">
    <property type="entry name" value="SAM-dependent_MTases_sf"/>
</dbReference>
<gene>
    <name evidence="7" type="ORF">CCMP2556_LOCUS84</name>
</gene>
<feature type="domain" description="Protein arginine N-methyltransferase" evidence="6">
    <location>
        <begin position="530"/>
        <end position="622"/>
    </location>
</feature>
<dbReference type="Proteomes" id="UP001642484">
    <property type="component" value="Unassembled WGS sequence"/>
</dbReference>
<dbReference type="InterPro" id="IPR055135">
    <property type="entry name" value="PRMT_dom"/>
</dbReference>
<dbReference type="PANTHER" id="PTHR11006">
    <property type="entry name" value="PROTEIN ARGININE N-METHYLTRANSFERASE"/>
    <property type="match status" value="1"/>
</dbReference>
<evidence type="ECO:0000259" key="5">
    <source>
        <dbReference type="Pfam" id="PF01755"/>
    </source>
</evidence>
<dbReference type="Pfam" id="PF01755">
    <property type="entry name" value="Glyco_transf_25"/>
    <property type="match status" value="1"/>
</dbReference>
<feature type="region of interest" description="Disordered" evidence="4">
    <location>
        <begin position="777"/>
        <end position="815"/>
    </location>
</feature>
<dbReference type="CDD" id="cd06532">
    <property type="entry name" value="Glyco_transf_25"/>
    <property type="match status" value="1"/>
</dbReference>
<dbReference type="PANTHER" id="PTHR11006:SF4">
    <property type="entry name" value="PROTEIN ARGININE N-METHYLTRANSFERASE 7"/>
    <property type="match status" value="1"/>
</dbReference>
<keyword evidence="2" id="KW-0808">Transferase</keyword>
<feature type="region of interest" description="Disordered" evidence="4">
    <location>
        <begin position="735"/>
        <end position="765"/>
    </location>
</feature>
<accession>A0ABP0H545</accession>
<dbReference type="InterPro" id="IPR025799">
    <property type="entry name" value="Arg_MeTrfase"/>
</dbReference>
<name>A0ABP0H545_9DINO</name>
<sequence length="853" mass="94412">MLVVNRVPGSFVPRRVRCLSTTELTAMASLDGFQGHFDMLYDHERNEAYAEAIRRAVERKTSSERWTPLTAVDIGSGAGLLGLLCWQTGRCSRVVLIEACPPLASVARENLQRNGAESCCRVWEGHSNDLLHSSATSQVEPFDLCVSELLDSVLIGEGVLDSLRKAWASPYLAPGKTMLIPERARVMGRLFRSDAIYRRHRGCEDLPEEMKSCPGLHAAEHLHLWPFLHAGSVAQRCTASAERLVRSLTSHRAPHARASIALLGLGSALFARYRPRYLQGLNRSRAGSRTRSAATRVAESVETLATAEIGWKSLAHVYCMNLDHRKERWDFMQRQFLQLKMPVERFSAVNGRELDVPELAMNGVIAMEALPRYYLPDEQKLFGTDLTAGAIGCALSHMLIWRDIVRRCAEDGIDPRAPFLVIEDDCQFAPDFSEQLLLERLSHVPEDWEIVYLGGQDLLRRQHLYEVGKGVRRLYKGFRETTAYLINDAGAKACLEVSVPLYWQIDTHMNDESLREGPRHGLVTVTVYRDNLSLMEFVSEPFEIFDFDFATPPPGGRRKRLTVPMSVETVAHGVAFWFDAQLFEDVQLSMAPSAPSCETSLHGTVVVREHWRQAVLCFRQPLSPTRPLPPGAVGDDGAVSETSPGVELELHHDDDDIWVTVPRGTAAAVAKSAGKPPRCRCGLHVATSRRRLGMDHRRQATLPAPTANGMLVLGDGAELPVQLLGLAADWLPKERSYEEDTTEPSSGSETGAGEPPSPSDHQTQSQVEIAVTAMSFSRRQPPPPPAERPSVQLAEKTCGEPPSWCPGEPLMTSTAKSIGAPPGRDDVALVPLFPSFMPGSLKTHIQEAYRQIS</sequence>
<organism evidence="7 8">
    <name type="scientific">Durusdinium trenchii</name>
    <dbReference type="NCBI Taxonomy" id="1381693"/>
    <lineage>
        <taxon>Eukaryota</taxon>
        <taxon>Sar</taxon>
        <taxon>Alveolata</taxon>
        <taxon>Dinophyceae</taxon>
        <taxon>Suessiales</taxon>
        <taxon>Symbiodiniaceae</taxon>
        <taxon>Durusdinium</taxon>
    </lineage>
</organism>
<dbReference type="InterPro" id="IPR002654">
    <property type="entry name" value="Glyco_trans_25"/>
</dbReference>
<dbReference type="SUPFAM" id="SSF53335">
    <property type="entry name" value="S-adenosyl-L-methionine-dependent methyltransferases"/>
    <property type="match status" value="2"/>
</dbReference>
<dbReference type="Pfam" id="PF22528">
    <property type="entry name" value="PRMT_C"/>
    <property type="match status" value="1"/>
</dbReference>
<proteinExistence type="predicted"/>
<evidence type="ECO:0000256" key="1">
    <source>
        <dbReference type="ARBA" id="ARBA00022603"/>
    </source>
</evidence>
<feature type="domain" description="Glycosyl transferase family 25" evidence="5">
    <location>
        <begin position="316"/>
        <end position="509"/>
    </location>
</feature>
<keyword evidence="1" id="KW-0489">Methyltransferase</keyword>